<sequence>MYVEPGAARGSESAFAWKESGKNISGEPPPIHLTEIRTSISPVLGSRAQHETSALANYVIEAGIDKSIKSDSCCLTFRGEGVWGGLQSYQSLSGYVPISRVKLIGLLMTGRAGFESQSEQLRRFNLDLRVERASEEPFWIKPPSLPPTVIEPRSPRRRLLRNTLVHAATETETCRKKTTGLLEDSSCGAGGKMSN</sequence>
<protein>
    <submittedName>
        <fullName evidence="1">Uncharacterized protein</fullName>
    </submittedName>
</protein>
<name>A0A7R9HMB2_9NEOP</name>
<dbReference type="EMBL" id="OB793477">
    <property type="protein sequence ID" value="CAD7427517.1"/>
    <property type="molecule type" value="Genomic_DNA"/>
</dbReference>
<gene>
    <name evidence="1" type="ORF">TMSB3V08_LOCUS4356</name>
</gene>
<evidence type="ECO:0000313" key="1">
    <source>
        <dbReference type="EMBL" id="CAD7427517.1"/>
    </source>
</evidence>
<organism evidence="1">
    <name type="scientific">Timema monikensis</name>
    <dbReference type="NCBI Taxonomy" id="170555"/>
    <lineage>
        <taxon>Eukaryota</taxon>
        <taxon>Metazoa</taxon>
        <taxon>Ecdysozoa</taxon>
        <taxon>Arthropoda</taxon>
        <taxon>Hexapoda</taxon>
        <taxon>Insecta</taxon>
        <taxon>Pterygota</taxon>
        <taxon>Neoptera</taxon>
        <taxon>Polyneoptera</taxon>
        <taxon>Phasmatodea</taxon>
        <taxon>Timematodea</taxon>
        <taxon>Timematoidea</taxon>
        <taxon>Timematidae</taxon>
        <taxon>Timema</taxon>
    </lineage>
</organism>
<accession>A0A7R9HMB2</accession>
<reference evidence="1" key="1">
    <citation type="submission" date="2020-11" db="EMBL/GenBank/DDBJ databases">
        <authorList>
            <person name="Tran Van P."/>
        </authorList>
    </citation>
    <scope>NUCLEOTIDE SEQUENCE</scope>
</reference>
<proteinExistence type="predicted"/>
<dbReference type="AlphaFoldDB" id="A0A7R9HMB2"/>